<dbReference type="GO" id="GO:0000139">
    <property type="term" value="C:Golgi membrane"/>
    <property type="evidence" value="ECO:0007669"/>
    <property type="project" value="UniProtKB-SubCell"/>
</dbReference>
<evidence type="ECO:0000256" key="4">
    <source>
        <dbReference type="ARBA" id="ARBA00022692"/>
    </source>
</evidence>
<keyword evidence="7 10" id="KW-0445">Lipid transport</keyword>
<dbReference type="PANTHER" id="PTHR14467:SF0">
    <property type="entry name" value="PROTEIN ARV1"/>
    <property type="match status" value="1"/>
</dbReference>
<evidence type="ECO:0000256" key="3">
    <source>
        <dbReference type="ARBA" id="ARBA00022448"/>
    </source>
</evidence>
<dbReference type="InterPro" id="IPR007290">
    <property type="entry name" value="Arv1"/>
</dbReference>
<feature type="transmembrane region" description="Helical" evidence="10">
    <location>
        <begin position="95"/>
        <end position="116"/>
    </location>
</feature>
<keyword evidence="8 10" id="KW-0443">Lipid metabolism</keyword>
<comment type="function">
    <text evidence="10">Mediator of sterol homeostasis involved in sterol uptake, trafficking and distribution into membranes.</text>
</comment>
<dbReference type="GO" id="GO:0016125">
    <property type="term" value="P:sterol metabolic process"/>
    <property type="evidence" value="ECO:0007669"/>
    <property type="project" value="UniProtKB-UniRule"/>
</dbReference>
<dbReference type="PANTHER" id="PTHR14467">
    <property type="entry name" value="ARV1"/>
    <property type="match status" value="1"/>
</dbReference>
<reference evidence="11 12" key="1">
    <citation type="journal article" date="2019" name="Nat. Ecol. Evol.">
        <title>Megaphylogeny resolves global patterns of mushroom evolution.</title>
        <authorList>
            <person name="Varga T."/>
            <person name="Krizsan K."/>
            <person name="Foldi C."/>
            <person name="Dima B."/>
            <person name="Sanchez-Garcia M."/>
            <person name="Sanchez-Ramirez S."/>
            <person name="Szollosi G.J."/>
            <person name="Szarkandi J.G."/>
            <person name="Papp V."/>
            <person name="Albert L."/>
            <person name="Andreopoulos W."/>
            <person name="Angelini C."/>
            <person name="Antonin V."/>
            <person name="Barry K.W."/>
            <person name="Bougher N.L."/>
            <person name="Buchanan P."/>
            <person name="Buyck B."/>
            <person name="Bense V."/>
            <person name="Catcheside P."/>
            <person name="Chovatia M."/>
            <person name="Cooper J."/>
            <person name="Damon W."/>
            <person name="Desjardin D."/>
            <person name="Finy P."/>
            <person name="Geml J."/>
            <person name="Haridas S."/>
            <person name="Hughes K."/>
            <person name="Justo A."/>
            <person name="Karasinski D."/>
            <person name="Kautmanova I."/>
            <person name="Kiss B."/>
            <person name="Kocsube S."/>
            <person name="Kotiranta H."/>
            <person name="LaButti K.M."/>
            <person name="Lechner B.E."/>
            <person name="Liimatainen K."/>
            <person name="Lipzen A."/>
            <person name="Lukacs Z."/>
            <person name="Mihaltcheva S."/>
            <person name="Morgado L.N."/>
            <person name="Niskanen T."/>
            <person name="Noordeloos M.E."/>
            <person name="Ohm R.A."/>
            <person name="Ortiz-Santana B."/>
            <person name="Ovrebo C."/>
            <person name="Racz N."/>
            <person name="Riley R."/>
            <person name="Savchenko A."/>
            <person name="Shiryaev A."/>
            <person name="Soop K."/>
            <person name="Spirin V."/>
            <person name="Szebenyi C."/>
            <person name="Tomsovsky M."/>
            <person name="Tulloss R.E."/>
            <person name="Uehling J."/>
            <person name="Grigoriev I.V."/>
            <person name="Vagvolgyi C."/>
            <person name="Papp T."/>
            <person name="Martin F.M."/>
            <person name="Miettinen O."/>
            <person name="Hibbett D.S."/>
            <person name="Nagy L.G."/>
        </authorList>
    </citation>
    <scope>NUCLEOTIDE SEQUENCE [LARGE SCALE GENOMIC DNA]</scope>
    <source>
        <strain evidence="11 12">CBS 121175</strain>
    </source>
</reference>
<feature type="transmembrane region" description="Helical" evidence="10">
    <location>
        <begin position="185"/>
        <end position="211"/>
    </location>
</feature>
<dbReference type="STRING" id="230819.A0A5C3L518"/>
<dbReference type="GO" id="GO:0032366">
    <property type="term" value="P:intracellular sterol transport"/>
    <property type="evidence" value="ECO:0007669"/>
    <property type="project" value="UniProtKB-UniRule"/>
</dbReference>
<name>A0A5C3L518_COPMA</name>
<evidence type="ECO:0000256" key="5">
    <source>
        <dbReference type="ARBA" id="ARBA00022824"/>
    </source>
</evidence>
<dbReference type="OrthoDB" id="2192830at2759"/>
<organism evidence="11 12">
    <name type="scientific">Coprinopsis marcescibilis</name>
    <name type="common">Agaric fungus</name>
    <name type="synonym">Psathyrella marcescibilis</name>
    <dbReference type="NCBI Taxonomy" id="230819"/>
    <lineage>
        <taxon>Eukaryota</taxon>
        <taxon>Fungi</taxon>
        <taxon>Dikarya</taxon>
        <taxon>Basidiomycota</taxon>
        <taxon>Agaricomycotina</taxon>
        <taxon>Agaricomycetes</taxon>
        <taxon>Agaricomycetidae</taxon>
        <taxon>Agaricales</taxon>
        <taxon>Agaricineae</taxon>
        <taxon>Psathyrellaceae</taxon>
        <taxon>Coprinopsis</taxon>
    </lineage>
</organism>
<dbReference type="Proteomes" id="UP000307440">
    <property type="component" value="Unassembled WGS sequence"/>
</dbReference>
<comment type="subcellular location">
    <subcellularLocation>
        <location evidence="1 10">Endoplasmic reticulum membrane</location>
        <topology evidence="1 10">Multi-pass membrane protein</topology>
    </subcellularLocation>
    <subcellularLocation>
        <location evidence="10">Golgi apparatus membrane</location>
        <topology evidence="10">Multi-pass membrane protein</topology>
    </subcellularLocation>
</comment>
<dbReference type="GO" id="GO:0005789">
    <property type="term" value="C:endoplasmic reticulum membrane"/>
    <property type="evidence" value="ECO:0007669"/>
    <property type="project" value="UniProtKB-SubCell"/>
</dbReference>
<evidence type="ECO:0000313" key="11">
    <source>
        <dbReference type="EMBL" id="TFK27840.1"/>
    </source>
</evidence>
<evidence type="ECO:0000313" key="12">
    <source>
        <dbReference type="Proteomes" id="UP000307440"/>
    </source>
</evidence>
<evidence type="ECO:0000256" key="10">
    <source>
        <dbReference type="RuleBase" id="RU368065"/>
    </source>
</evidence>
<keyword evidence="10" id="KW-0333">Golgi apparatus</keyword>
<evidence type="ECO:0000256" key="6">
    <source>
        <dbReference type="ARBA" id="ARBA00022989"/>
    </source>
</evidence>
<keyword evidence="5 10" id="KW-0256">Endoplasmic reticulum</keyword>
<gene>
    <name evidence="11" type="ORF">FA15DRAFT_685719</name>
</gene>
<evidence type="ECO:0000256" key="2">
    <source>
        <dbReference type="ARBA" id="ARBA00009187"/>
    </source>
</evidence>
<keyword evidence="6 10" id="KW-1133">Transmembrane helix</keyword>
<keyword evidence="3 10" id="KW-0813">Transport</keyword>
<protein>
    <recommendedName>
        <fullName evidence="10">Protein ARV</fullName>
    </recommendedName>
</protein>
<accession>A0A5C3L518</accession>
<dbReference type="GO" id="GO:0006665">
    <property type="term" value="P:sphingolipid metabolic process"/>
    <property type="evidence" value="ECO:0007669"/>
    <property type="project" value="UniProtKB-UniRule"/>
</dbReference>
<dbReference type="Pfam" id="PF04161">
    <property type="entry name" value="Arv1"/>
    <property type="match status" value="1"/>
</dbReference>
<keyword evidence="9 10" id="KW-0472">Membrane</keyword>
<comment type="function">
    <text evidence="10">Regulates also the sphingolipid metabolism.</text>
</comment>
<feature type="transmembrane region" description="Helical" evidence="10">
    <location>
        <begin position="136"/>
        <end position="165"/>
    </location>
</feature>
<evidence type="ECO:0000256" key="1">
    <source>
        <dbReference type="ARBA" id="ARBA00004477"/>
    </source>
</evidence>
<evidence type="ECO:0000256" key="7">
    <source>
        <dbReference type="ARBA" id="ARBA00023055"/>
    </source>
</evidence>
<evidence type="ECO:0000256" key="8">
    <source>
        <dbReference type="ARBA" id="ARBA00023098"/>
    </source>
</evidence>
<dbReference type="EMBL" id="ML210161">
    <property type="protein sequence ID" value="TFK27840.1"/>
    <property type="molecule type" value="Genomic_DNA"/>
</dbReference>
<dbReference type="GO" id="GO:0097036">
    <property type="term" value="P:regulation of plasma membrane sterol distribution"/>
    <property type="evidence" value="ECO:0007669"/>
    <property type="project" value="UniProtKB-UniRule"/>
</dbReference>
<keyword evidence="4 10" id="KW-0812">Transmembrane</keyword>
<sequence length="317" mass="36232">MPICTKCTTGAPYVYTTYESEHNLRLEECRNCKTNVDPFVEADHLTLFIDLILLKRGVSRHLLFNRGSEPRRLGGELKKPLKPVQVARERRLKRWWLLLKLGTGLILLDAYIRWCYLDPNPSSEPIIWTAPVVKRFLLILVGTATEVLAFHIGISFLTFIALKLLDGYRLWRYGNAELSDTRKEFTLSLVPLSLFYSSLTKYFLLFLLTIWPPAKSSPSDQQSTPTWPQIYFPDSAMIHQVFHTLDDRNLDKDWVVRNIMGGMSAGFGLRIVLDDLHPFFTTLVILLGWGIKATVSNAVSDKIGLATQTAWRAYSIP</sequence>
<dbReference type="GO" id="GO:0032541">
    <property type="term" value="C:cortical endoplasmic reticulum"/>
    <property type="evidence" value="ECO:0007669"/>
    <property type="project" value="TreeGrafter"/>
</dbReference>
<keyword evidence="12" id="KW-1185">Reference proteome</keyword>
<evidence type="ECO:0000256" key="9">
    <source>
        <dbReference type="ARBA" id="ARBA00023136"/>
    </source>
</evidence>
<keyword evidence="10" id="KW-0746">Sphingolipid metabolism</keyword>
<comment type="similarity">
    <text evidence="2 10">Belongs to the ARV1 family.</text>
</comment>
<proteinExistence type="inferred from homology"/>
<dbReference type="AlphaFoldDB" id="A0A5C3L518"/>